<reference evidence="1" key="1">
    <citation type="submission" date="2023-10" db="EMBL/GenBank/DDBJ databases">
        <title>Amphibacter perezi, gen. nov., sp. nov. a novel taxa of the family Comamonadaceae, class Betaproteobacteria isolated from the skin microbiota of Pelophylax perezi from different populations.</title>
        <authorList>
            <person name="Costa S."/>
            <person name="Proenca D.N."/>
            <person name="Lopes I."/>
            <person name="Morais P.V."/>
        </authorList>
    </citation>
    <scope>NUCLEOTIDE SEQUENCE</scope>
    <source>
        <strain evidence="1">SL12-8</strain>
    </source>
</reference>
<evidence type="ECO:0000313" key="1">
    <source>
        <dbReference type="EMBL" id="MEJ7139411.1"/>
    </source>
</evidence>
<dbReference type="Proteomes" id="UP001364695">
    <property type="component" value="Unassembled WGS sequence"/>
</dbReference>
<sequence length="178" mass="19791">MLIDAATSQFVLIDYQTRLMPVMDGGAAALDSALRLARAARLLQVPVLGTEQNPARLGPNDPALAALCDVMLSKMAFSAAAELRPELQRQPQRRHIVLAGCETHVCLLQTVLSLREDPGLTLWVVQDACGSRRSEDRSAALQRLREAGVHLVTREMVIFEWLRDCQHPQFRTLLAEIR</sequence>
<gene>
    <name evidence="1" type="ORF">RV045_13380</name>
</gene>
<comment type="caution">
    <text evidence="1">The sequence shown here is derived from an EMBL/GenBank/DDBJ whole genome shotgun (WGS) entry which is preliminary data.</text>
</comment>
<dbReference type="EMBL" id="JAWDIE010000027">
    <property type="protein sequence ID" value="MEJ7139411.1"/>
    <property type="molecule type" value="Genomic_DNA"/>
</dbReference>
<keyword evidence="2" id="KW-1185">Reference proteome</keyword>
<proteinExistence type="predicted"/>
<accession>A0ACC6P5D1</accession>
<protein>
    <submittedName>
        <fullName evidence="1">Isochorismatase family protein</fullName>
    </submittedName>
</protein>
<evidence type="ECO:0000313" key="2">
    <source>
        <dbReference type="Proteomes" id="UP001364695"/>
    </source>
</evidence>
<name>A0ACC6P5D1_9BURK</name>
<organism evidence="1 2">
    <name type="scientific">Amphibiibacter pelophylacis</name>
    <dbReference type="NCBI Taxonomy" id="1799477"/>
    <lineage>
        <taxon>Bacteria</taxon>
        <taxon>Pseudomonadati</taxon>
        <taxon>Pseudomonadota</taxon>
        <taxon>Betaproteobacteria</taxon>
        <taxon>Burkholderiales</taxon>
        <taxon>Sphaerotilaceae</taxon>
        <taxon>Amphibiibacter</taxon>
    </lineage>
</organism>